<protein>
    <submittedName>
        <fullName evidence="2">Uncharacterized protein</fullName>
    </submittedName>
</protein>
<proteinExistence type="predicted"/>
<feature type="compositionally biased region" description="Basic and acidic residues" evidence="1">
    <location>
        <begin position="9"/>
        <end position="18"/>
    </location>
</feature>
<accession>D4DAN0</accession>
<dbReference type="GeneID" id="9576803"/>
<evidence type="ECO:0000313" key="2">
    <source>
        <dbReference type="EMBL" id="EFE41102.1"/>
    </source>
</evidence>
<reference evidence="3" key="1">
    <citation type="journal article" date="2011" name="Genome Biol.">
        <title>Comparative and functional genomics provide insights into the pathogenicity of dermatophytic fungi.</title>
        <authorList>
            <person name="Burmester A."/>
            <person name="Shelest E."/>
            <person name="Gloeckner G."/>
            <person name="Heddergott C."/>
            <person name="Schindler S."/>
            <person name="Staib P."/>
            <person name="Heidel A."/>
            <person name="Felder M."/>
            <person name="Petzold A."/>
            <person name="Szafranski K."/>
            <person name="Feuermann M."/>
            <person name="Pedruzzi I."/>
            <person name="Priebe S."/>
            <person name="Groth M."/>
            <person name="Winkler R."/>
            <person name="Li W."/>
            <person name="Kniemeyer O."/>
            <person name="Schroeckh V."/>
            <person name="Hertweck C."/>
            <person name="Hube B."/>
            <person name="White T.C."/>
            <person name="Platzer M."/>
            <person name="Guthke R."/>
            <person name="Heitman J."/>
            <person name="Woestemeyer J."/>
            <person name="Zipfel P.F."/>
            <person name="Monod M."/>
            <person name="Brakhage A.A."/>
        </authorList>
    </citation>
    <scope>NUCLEOTIDE SEQUENCE [LARGE SCALE GENOMIC DNA]</scope>
    <source>
        <strain evidence="3">HKI 0517</strain>
    </source>
</reference>
<dbReference type="KEGG" id="tve:TRV_04178"/>
<feature type="region of interest" description="Disordered" evidence="1">
    <location>
        <begin position="1"/>
        <end position="47"/>
    </location>
</feature>
<dbReference type="AlphaFoldDB" id="D4DAN0"/>
<evidence type="ECO:0000256" key="1">
    <source>
        <dbReference type="SAM" id="MobiDB-lite"/>
    </source>
</evidence>
<gene>
    <name evidence="2" type="ORF">TRV_04178</name>
</gene>
<name>D4DAN0_TRIVH</name>
<evidence type="ECO:0000313" key="3">
    <source>
        <dbReference type="Proteomes" id="UP000008383"/>
    </source>
</evidence>
<dbReference type="RefSeq" id="XP_003021720.1">
    <property type="nucleotide sequence ID" value="XM_003021674.1"/>
</dbReference>
<dbReference type="EMBL" id="ACYE01000213">
    <property type="protein sequence ID" value="EFE41102.1"/>
    <property type="molecule type" value="Genomic_DNA"/>
</dbReference>
<sequence length="47" mass="5231">MKKRKKKKQKDDRVRMDHVGGACMHGRDRQVEGYESSPASAVSGVDA</sequence>
<comment type="caution">
    <text evidence="2">The sequence shown here is derived from an EMBL/GenBank/DDBJ whole genome shotgun (WGS) entry which is preliminary data.</text>
</comment>
<dbReference type="HOGENOM" id="CLU_3175711_0_0_1"/>
<keyword evidence="3" id="KW-1185">Reference proteome</keyword>
<dbReference type="Proteomes" id="UP000008383">
    <property type="component" value="Unassembled WGS sequence"/>
</dbReference>
<organism evidence="2 3">
    <name type="scientific">Trichophyton verrucosum (strain HKI 0517)</name>
    <dbReference type="NCBI Taxonomy" id="663202"/>
    <lineage>
        <taxon>Eukaryota</taxon>
        <taxon>Fungi</taxon>
        <taxon>Dikarya</taxon>
        <taxon>Ascomycota</taxon>
        <taxon>Pezizomycotina</taxon>
        <taxon>Eurotiomycetes</taxon>
        <taxon>Eurotiomycetidae</taxon>
        <taxon>Onygenales</taxon>
        <taxon>Arthrodermataceae</taxon>
        <taxon>Trichophyton</taxon>
    </lineage>
</organism>